<evidence type="ECO:0000313" key="1">
    <source>
        <dbReference type="EMBL" id="JAD70776.1"/>
    </source>
</evidence>
<reference evidence="1" key="2">
    <citation type="journal article" date="2015" name="Data Brief">
        <title>Shoot transcriptome of the giant reed, Arundo donax.</title>
        <authorList>
            <person name="Barrero R.A."/>
            <person name="Guerrero F.D."/>
            <person name="Moolhuijzen P."/>
            <person name="Goolsby J.A."/>
            <person name="Tidwell J."/>
            <person name="Bellgard S.E."/>
            <person name="Bellgard M.I."/>
        </authorList>
    </citation>
    <scope>NUCLEOTIDE SEQUENCE</scope>
    <source>
        <tissue evidence="1">Shoot tissue taken approximately 20 cm above the soil surface</tissue>
    </source>
</reference>
<organism evidence="1">
    <name type="scientific">Arundo donax</name>
    <name type="common">Giant reed</name>
    <name type="synonym">Donax arundinaceus</name>
    <dbReference type="NCBI Taxonomy" id="35708"/>
    <lineage>
        <taxon>Eukaryota</taxon>
        <taxon>Viridiplantae</taxon>
        <taxon>Streptophyta</taxon>
        <taxon>Embryophyta</taxon>
        <taxon>Tracheophyta</taxon>
        <taxon>Spermatophyta</taxon>
        <taxon>Magnoliopsida</taxon>
        <taxon>Liliopsida</taxon>
        <taxon>Poales</taxon>
        <taxon>Poaceae</taxon>
        <taxon>PACMAD clade</taxon>
        <taxon>Arundinoideae</taxon>
        <taxon>Arundineae</taxon>
        <taxon>Arundo</taxon>
    </lineage>
</organism>
<accession>A0A0A9C5B5</accession>
<name>A0A0A9C5B5_ARUDO</name>
<dbReference type="AlphaFoldDB" id="A0A0A9C5B5"/>
<proteinExistence type="predicted"/>
<protein>
    <submittedName>
        <fullName evidence="1">Uncharacterized protein</fullName>
    </submittedName>
</protein>
<dbReference type="EMBL" id="GBRH01227119">
    <property type="protein sequence ID" value="JAD70776.1"/>
    <property type="molecule type" value="Transcribed_RNA"/>
</dbReference>
<reference evidence="1" key="1">
    <citation type="submission" date="2014-09" db="EMBL/GenBank/DDBJ databases">
        <authorList>
            <person name="Magalhaes I.L.F."/>
            <person name="Oliveira U."/>
            <person name="Santos F.R."/>
            <person name="Vidigal T.H.D.A."/>
            <person name="Brescovit A.D."/>
            <person name="Santos A.J."/>
        </authorList>
    </citation>
    <scope>NUCLEOTIDE SEQUENCE</scope>
    <source>
        <tissue evidence="1">Shoot tissue taken approximately 20 cm above the soil surface</tissue>
    </source>
</reference>
<sequence>MAPSKVSMISWSSSTEIRGFFPSLPSSALSLRAPRA</sequence>